<organism evidence="1 2">
    <name type="scientific">Dallia pectoralis</name>
    <name type="common">Alaska blackfish</name>
    <dbReference type="NCBI Taxonomy" id="75939"/>
    <lineage>
        <taxon>Eukaryota</taxon>
        <taxon>Metazoa</taxon>
        <taxon>Chordata</taxon>
        <taxon>Craniata</taxon>
        <taxon>Vertebrata</taxon>
        <taxon>Euteleostomi</taxon>
        <taxon>Actinopterygii</taxon>
        <taxon>Neopterygii</taxon>
        <taxon>Teleostei</taxon>
        <taxon>Protacanthopterygii</taxon>
        <taxon>Esociformes</taxon>
        <taxon>Umbridae</taxon>
        <taxon>Dallia</taxon>
    </lineage>
</organism>
<reference evidence="1" key="1">
    <citation type="submission" date="2021-05" db="EMBL/GenBank/DDBJ databases">
        <authorList>
            <person name="Pan Q."/>
            <person name="Jouanno E."/>
            <person name="Zahm M."/>
            <person name="Klopp C."/>
            <person name="Cabau C."/>
            <person name="Louis A."/>
            <person name="Berthelot C."/>
            <person name="Parey E."/>
            <person name="Roest Crollius H."/>
            <person name="Montfort J."/>
            <person name="Robinson-Rechavi M."/>
            <person name="Bouchez O."/>
            <person name="Lampietro C."/>
            <person name="Lopez Roques C."/>
            <person name="Donnadieu C."/>
            <person name="Postlethwait J."/>
            <person name="Bobe J."/>
            <person name="Dillon D."/>
            <person name="Chandos A."/>
            <person name="von Hippel F."/>
            <person name="Guiguen Y."/>
        </authorList>
    </citation>
    <scope>NUCLEOTIDE SEQUENCE</scope>
    <source>
        <strain evidence="1">YG-Jan2019</strain>
    </source>
</reference>
<accession>A0ACC2GCN6</accession>
<dbReference type="EMBL" id="CM055741">
    <property type="protein sequence ID" value="KAJ8001337.1"/>
    <property type="molecule type" value="Genomic_DNA"/>
</dbReference>
<gene>
    <name evidence="1" type="ORF">DPEC_G00168490</name>
</gene>
<comment type="caution">
    <text evidence="1">The sequence shown here is derived from an EMBL/GenBank/DDBJ whole genome shotgun (WGS) entry which is preliminary data.</text>
</comment>
<sequence>MNSMNYSPTTKEEVCWTEKQGLWLNIVIKEEEKEVSVTDEGLKVKEEGDGIETEEKDPVLAVKEEGEDTVLRVKKEEEISVSLKEQTEEERVVLFKTGESCDNPTSSAEPEQHKDTHNSTAAVSCLLSDLLLETLWKTCL</sequence>
<protein>
    <submittedName>
        <fullName evidence="1">Uncharacterized protein</fullName>
    </submittedName>
</protein>
<dbReference type="Proteomes" id="UP001157502">
    <property type="component" value="Chromosome 14"/>
</dbReference>
<proteinExistence type="predicted"/>
<name>A0ACC2GCN6_DALPE</name>
<evidence type="ECO:0000313" key="1">
    <source>
        <dbReference type="EMBL" id="KAJ8001337.1"/>
    </source>
</evidence>
<evidence type="ECO:0000313" key="2">
    <source>
        <dbReference type="Proteomes" id="UP001157502"/>
    </source>
</evidence>
<keyword evidence="2" id="KW-1185">Reference proteome</keyword>